<evidence type="ECO:0000256" key="2">
    <source>
        <dbReference type="ARBA" id="ARBA00022729"/>
    </source>
</evidence>
<proteinExistence type="inferred from homology"/>
<evidence type="ECO:0000256" key="3">
    <source>
        <dbReference type="ARBA" id="ARBA00022801"/>
    </source>
</evidence>
<name>A0ABR4JY51_9EURO</name>
<dbReference type="InterPro" id="IPR023296">
    <property type="entry name" value="Glyco_hydro_beta-prop_sf"/>
</dbReference>
<dbReference type="InterPro" id="IPR041542">
    <property type="entry name" value="GH43_C2"/>
</dbReference>
<feature type="domain" description="Beta-xylosidase C-terminal Concanavalin A-like" evidence="6">
    <location>
        <begin position="349"/>
        <end position="531"/>
    </location>
</feature>
<keyword evidence="8" id="KW-1185">Reference proteome</keyword>
<dbReference type="SUPFAM" id="SSF75005">
    <property type="entry name" value="Arabinanase/levansucrase/invertase"/>
    <property type="match status" value="1"/>
</dbReference>
<evidence type="ECO:0000256" key="4">
    <source>
        <dbReference type="ARBA" id="ARBA00023295"/>
    </source>
</evidence>
<gene>
    <name evidence="7" type="ORF">BJY01DRAFT_263950</name>
</gene>
<comment type="caution">
    <text evidence="7">The sequence shown here is derived from an EMBL/GenBank/DDBJ whole genome shotgun (WGS) entry which is preliminary data.</text>
</comment>
<accession>A0ABR4JY51</accession>
<dbReference type="Pfam" id="PF17851">
    <property type="entry name" value="GH43_C2"/>
    <property type="match status" value="1"/>
</dbReference>
<evidence type="ECO:0000313" key="8">
    <source>
        <dbReference type="Proteomes" id="UP001610446"/>
    </source>
</evidence>
<evidence type="ECO:0000259" key="6">
    <source>
        <dbReference type="Pfam" id="PF17851"/>
    </source>
</evidence>
<sequence>MACRNPIIPGFAPDPSIVQIQDTFYLVTSSFHLFPGLPIYASKDLLAWRHIGNAISRPAQLNLSRSSANIIPAAGSPTSTEKAIAAGGLYAPTIRHHNGTTYIVCTNVIHSLPEEDSEQCSTVIFENFIISTPDIGVGSWSDPVPFAFNGIDPDLFFDDDGRAYVSGSSWDTTPSTINSFEIDIYTGAELSAQAVIWEGYSKIIPEGPHIYKRNGWYYLLDSEGGTHESHMIAMARARDIWGPYESCEYNPILPPASEHAYCQYNGHGDLVQDSRGEWWLVCLGVRKDREGRIVLGRETFLTPVEWPEEQPWPRIQPIPRTLQRGERHEASQSLVVSQPAVPSPFIPTLDYVTIRHPPGDRCDLSPNGKTISLRPSETDLYECLGEPISFIGRRQRLLEGSATAILTLDPKRGRKIGLAYYKDEHRYVRLYADTHSSALVFELVNRAKDPPLSIQRTVADCNRQDTQHSRIGFRVLYTEKFLHFLYRFETHRSMGTWQSVPGGLVDISELTAADFTGPVVGVFAVGNGDERCTFEDVDI</sequence>
<evidence type="ECO:0000256" key="5">
    <source>
        <dbReference type="RuleBase" id="RU361187"/>
    </source>
</evidence>
<keyword evidence="2" id="KW-0732">Signal</keyword>
<dbReference type="CDD" id="cd18617">
    <property type="entry name" value="GH43_XynB-like"/>
    <property type="match status" value="1"/>
</dbReference>
<dbReference type="InterPro" id="IPR051795">
    <property type="entry name" value="Glycosyl_Hydrlase_43"/>
</dbReference>
<dbReference type="InterPro" id="IPR006710">
    <property type="entry name" value="Glyco_hydro_43"/>
</dbReference>
<keyword evidence="4 5" id="KW-0326">Glycosidase</keyword>
<dbReference type="GO" id="GO:0016787">
    <property type="term" value="F:hydrolase activity"/>
    <property type="evidence" value="ECO:0007669"/>
    <property type="project" value="UniProtKB-KW"/>
</dbReference>
<dbReference type="PANTHER" id="PTHR42812:SF12">
    <property type="entry name" value="BETA-XYLOSIDASE-RELATED"/>
    <property type="match status" value="1"/>
</dbReference>
<dbReference type="Pfam" id="PF04616">
    <property type="entry name" value="Glyco_hydro_43"/>
    <property type="match status" value="1"/>
</dbReference>
<reference evidence="7 8" key="1">
    <citation type="submission" date="2024-07" db="EMBL/GenBank/DDBJ databases">
        <title>Section-level genome sequencing and comparative genomics of Aspergillus sections Usti and Cavernicolus.</title>
        <authorList>
            <consortium name="Lawrence Berkeley National Laboratory"/>
            <person name="Nybo J.L."/>
            <person name="Vesth T.C."/>
            <person name="Theobald S."/>
            <person name="Frisvad J.C."/>
            <person name="Larsen T.O."/>
            <person name="Kjaerboelling I."/>
            <person name="Rothschild-Mancinelli K."/>
            <person name="Lyhne E.K."/>
            <person name="Kogle M.E."/>
            <person name="Barry K."/>
            <person name="Clum A."/>
            <person name="Na H."/>
            <person name="Ledsgaard L."/>
            <person name="Lin J."/>
            <person name="Lipzen A."/>
            <person name="Kuo A."/>
            <person name="Riley R."/>
            <person name="Mondo S."/>
            <person name="Labutti K."/>
            <person name="Haridas S."/>
            <person name="Pangalinan J."/>
            <person name="Salamov A.A."/>
            <person name="Simmons B.A."/>
            <person name="Magnuson J.K."/>
            <person name="Chen J."/>
            <person name="Drula E."/>
            <person name="Henrissat B."/>
            <person name="Wiebenga A."/>
            <person name="Lubbers R.J."/>
            <person name="Gomes A.C."/>
            <person name="Makela M.R."/>
            <person name="Stajich J."/>
            <person name="Grigoriev I.V."/>
            <person name="Mortensen U.H."/>
            <person name="De Vries R.P."/>
            <person name="Baker S.E."/>
            <person name="Andersen M.R."/>
        </authorList>
    </citation>
    <scope>NUCLEOTIDE SEQUENCE [LARGE SCALE GENOMIC DNA]</scope>
    <source>
        <strain evidence="7 8">CBS 123904</strain>
    </source>
</reference>
<dbReference type="PANTHER" id="PTHR42812">
    <property type="entry name" value="BETA-XYLOSIDASE"/>
    <property type="match status" value="1"/>
</dbReference>
<organism evidence="7 8">
    <name type="scientific">Aspergillus pseudoustus</name>
    <dbReference type="NCBI Taxonomy" id="1810923"/>
    <lineage>
        <taxon>Eukaryota</taxon>
        <taxon>Fungi</taxon>
        <taxon>Dikarya</taxon>
        <taxon>Ascomycota</taxon>
        <taxon>Pezizomycotina</taxon>
        <taxon>Eurotiomycetes</taxon>
        <taxon>Eurotiomycetidae</taxon>
        <taxon>Eurotiales</taxon>
        <taxon>Aspergillaceae</taxon>
        <taxon>Aspergillus</taxon>
        <taxon>Aspergillus subgen. Nidulantes</taxon>
    </lineage>
</organism>
<dbReference type="InterPro" id="IPR013320">
    <property type="entry name" value="ConA-like_dom_sf"/>
</dbReference>
<dbReference type="EMBL" id="JBFXLU010000080">
    <property type="protein sequence ID" value="KAL2844514.1"/>
    <property type="molecule type" value="Genomic_DNA"/>
</dbReference>
<protein>
    <submittedName>
        <fullName evidence="7">Glycosyl hydrolase</fullName>
    </submittedName>
</protein>
<dbReference type="SUPFAM" id="SSF49899">
    <property type="entry name" value="Concanavalin A-like lectins/glucanases"/>
    <property type="match status" value="1"/>
</dbReference>
<comment type="similarity">
    <text evidence="1 5">Belongs to the glycosyl hydrolase 43 family.</text>
</comment>
<keyword evidence="3 5" id="KW-0378">Hydrolase</keyword>
<dbReference type="Gene3D" id="2.115.10.20">
    <property type="entry name" value="Glycosyl hydrolase domain, family 43"/>
    <property type="match status" value="1"/>
</dbReference>
<dbReference type="Proteomes" id="UP001610446">
    <property type="component" value="Unassembled WGS sequence"/>
</dbReference>
<evidence type="ECO:0000256" key="1">
    <source>
        <dbReference type="ARBA" id="ARBA00009865"/>
    </source>
</evidence>
<dbReference type="Gene3D" id="2.60.120.200">
    <property type="match status" value="1"/>
</dbReference>
<evidence type="ECO:0000313" key="7">
    <source>
        <dbReference type="EMBL" id="KAL2844514.1"/>
    </source>
</evidence>